<name>A0A6M2DST3_XENCH</name>
<dbReference type="AlphaFoldDB" id="A0A6M2DST3"/>
<proteinExistence type="predicted"/>
<dbReference type="EMBL" id="GIIL01005506">
    <property type="protein sequence ID" value="NOV49232.1"/>
    <property type="molecule type" value="Transcribed_RNA"/>
</dbReference>
<accession>A0A6M2DST3</accession>
<reference evidence="1" key="1">
    <citation type="submission" date="2020-03" db="EMBL/GenBank/DDBJ databases">
        <title>Transcriptomic Profiling of the Digestive Tract of the Rat Flea, Xenopsylla cheopis, Following Blood Feeding and Infection with Yersinia pestis.</title>
        <authorList>
            <person name="Bland D.M."/>
            <person name="Martens C.A."/>
            <person name="Virtaneva K."/>
            <person name="Kanakabandi K."/>
            <person name="Long D."/>
            <person name="Rosenke R."/>
            <person name="Saturday G.A."/>
            <person name="Hoyt F.H."/>
            <person name="Bruno D.P."/>
            <person name="Ribeiro J.M.C."/>
            <person name="Hinnebusch J."/>
        </authorList>
    </citation>
    <scope>NUCLEOTIDE SEQUENCE</scope>
</reference>
<protein>
    <submittedName>
        <fullName evidence="1">Protein photinus pyralis</fullName>
    </submittedName>
</protein>
<sequence length="307" mass="34720">MSTDIVQSAQVDLKKSYSCCETKSSPSIGVCKNCGKIYHVSYGNRKGFKFLIGNLIECCVVNSDVKSGHMEIVIAKLEDTINDKNTIIDDKVIIIKHLEEKIKFLEEKQVNRKVADAIGAHSTNDSKNKKKEKIFQNQETEKCSTNLKYLAERSSAIFKKSIASTATTLNSLNKENINEQNINEINENWTLVQKRKKAKRKTKYIEGTNTSTLITGVTKYSYLHVFKLAPSTSAEGLTKYLNEKGFKNIICEKMQSKLPEVYASFKVAVEKSDMINVKAPEIWPKGVCINKFLFQLEKKIINKLPNC</sequence>
<organism evidence="1">
    <name type="scientific">Xenopsylla cheopis</name>
    <name type="common">Oriental rat flea</name>
    <name type="synonym">Pulex cheopis</name>
    <dbReference type="NCBI Taxonomy" id="163159"/>
    <lineage>
        <taxon>Eukaryota</taxon>
        <taxon>Metazoa</taxon>
        <taxon>Ecdysozoa</taxon>
        <taxon>Arthropoda</taxon>
        <taxon>Hexapoda</taxon>
        <taxon>Insecta</taxon>
        <taxon>Pterygota</taxon>
        <taxon>Neoptera</taxon>
        <taxon>Endopterygota</taxon>
        <taxon>Siphonaptera</taxon>
        <taxon>Pulicidae</taxon>
        <taxon>Xenopsyllinae</taxon>
        <taxon>Xenopsylla</taxon>
    </lineage>
</organism>
<evidence type="ECO:0000313" key="1">
    <source>
        <dbReference type="EMBL" id="NOV49232.1"/>
    </source>
</evidence>